<dbReference type="Proteomes" id="UP000030746">
    <property type="component" value="Unassembled WGS sequence"/>
</dbReference>
<reference evidence="2 3" key="1">
    <citation type="journal article" date="2013" name="Nature">
        <title>Insights into bilaterian evolution from three spiralian genomes.</title>
        <authorList>
            <person name="Simakov O."/>
            <person name="Marletaz F."/>
            <person name="Cho S.J."/>
            <person name="Edsinger-Gonzales E."/>
            <person name="Havlak P."/>
            <person name="Hellsten U."/>
            <person name="Kuo D.H."/>
            <person name="Larsson T."/>
            <person name="Lv J."/>
            <person name="Arendt D."/>
            <person name="Savage R."/>
            <person name="Osoegawa K."/>
            <person name="de Jong P."/>
            <person name="Grimwood J."/>
            <person name="Chapman J.A."/>
            <person name="Shapiro H."/>
            <person name="Aerts A."/>
            <person name="Otillar R.P."/>
            <person name="Terry A.Y."/>
            <person name="Boore J.L."/>
            <person name="Grigoriev I.V."/>
            <person name="Lindberg D.R."/>
            <person name="Seaver E.C."/>
            <person name="Weisblat D.A."/>
            <person name="Putnam N.H."/>
            <person name="Rokhsar D.S."/>
        </authorList>
    </citation>
    <scope>NUCLEOTIDE SEQUENCE [LARGE SCALE GENOMIC DNA]</scope>
</reference>
<feature type="compositionally biased region" description="Polar residues" evidence="1">
    <location>
        <begin position="54"/>
        <end position="72"/>
    </location>
</feature>
<proteinExistence type="predicted"/>
<dbReference type="EMBL" id="KB201890">
    <property type="protein sequence ID" value="ESO93941.1"/>
    <property type="molecule type" value="Genomic_DNA"/>
</dbReference>
<dbReference type="KEGG" id="lgi:LOTGIDRAFT_228649"/>
<evidence type="ECO:0000256" key="1">
    <source>
        <dbReference type="SAM" id="MobiDB-lite"/>
    </source>
</evidence>
<dbReference type="CTD" id="20247728"/>
<evidence type="ECO:0000313" key="2">
    <source>
        <dbReference type="EMBL" id="ESO93941.1"/>
    </source>
</evidence>
<feature type="region of interest" description="Disordered" evidence="1">
    <location>
        <begin position="202"/>
        <end position="242"/>
    </location>
</feature>
<dbReference type="RefSeq" id="XP_009055557.1">
    <property type="nucleotide sequence ID" value="XM_009057309.1"/>
</dbReference>
<accession>V4AK69</accession>
<feature type="compositionally biased region" description="Polar residues" evidence="1">
    <location>
        <begin position="112"/>
        <end position="138"/>
    </location>
</feature>
<dbReference type="AlphaFoldDB" id="V4AK69"/>
<gene>
    <name evidence="2" type="ORF">LOTGIDRAFT_228649</name>
</gene>
<feature type="region of interest" description="Disordered" evidence="1">
    <location>
        <begin position="259"/>
        <end position="280"/>
    </location>
</feature>
<feature type="region of interest" description="Disordered" evidence="1">
    <location>
        <begin position="111"/>
        <end position="138"/>
    </location>
</feature>
<protein>
    <submittedName>
        <fullName evidence="2">Uncharacterized protein</fullName>
    </submittedName>
</protein>
<sequence>MEADLQDLLPSSRGTHFSMVMTELHQKFTEENIGVYEDDSRSWIGCDSANGTTNVITPATSSSAPEFRQPTTTRERKPRHGFTPTMGPICAATIQLALISLRPVPHPADFPTETTKSLLSCPTQSPASSNSITNDDSEVNNQNVLKSIKKSRELTRSANAYLKSVNFMVESQSEQEYEWTSQSNEDFQPEKEDDVNSIFQRKEPEPIQKENSTPQPPEISIKSLESCGSGDQLKDQNQPRETPSFLEQILEAKKILKAVKSGEEQRNSEDTGLQDAEIKGEERKKSGLFSWLKFWKKQPKTNQYGIELGIRSSEASAGKDKKTSRRCRLFCCFQSSQVNE</sequence>
<organism evidence="2 3">
    <name type="scientific">Lottia gigantea</name>
    <name type="common">Giant owl limpet</name>
    <dbReference type="NCBI Taxonomy" id="225164"/>
    <lineage>
        <taxon>Eukaryota</taxon>
        <taxon>Metazoa</taxon>
        <taxon>Spiralia</taxon>
        <taxon>Lophotrochozoa</taxon>
        <taxon>Mollusca</taxon>
        <taxon>Gastropoda</taxon>
        <taxon>Patellogastropoda</taxon>
        <taxon>Lottioidea</taxon>
        <taxon>Lottiidae</taxon>
        <taxon>Lottia</taxon>
    </lineage>
</organism>
<evidence type="ECO:0000313" key="3">
    <source>
        <dbReference type="Proteomes" id="UP000030746"/>
    </source>
</evidence>
<feature type="compositionally biased region" description="Basic and acidic residues" evidence="1">
    <location>
        <begin position="259"/>
        <end position="269"/>
    </location>
</feature>
<name>V4AK69_LOTGI</name>
<keyword evidence="3" id="KW-1185">Reference proteome</keyword>
<dbReference type="HOGENOM" id="CLU_698869_0_0_1"/>
<dbReference type="GeneID" id="20247728"/>
<feature type="region of interest" description="Disordered" evidence="1">
    <location>
        <begin position="54"/>
        <end position="86"/>
    </location>
</feature>